<keyword evidence="3" id="KW-1185">Reference proteome</keyword>
<reference evidence="2 3" key="1">
    <citation type="submission" date="2018-06" db="EMBL/GenBank/DDBJ databases">
        <title>Halonotius sp. F13-13 a new haloarchaeeon isolated from a solar saltern from Isla Cristina, Huelva, Spain.</title>
        <authorList>
            <person name="Duran-Viseras A."/>
            <person name="Sanchez-Porro C."/>
            <person name="Ventosa A."/>
        </authorList>
    </citation>
    <scope>NUCLEOTIDE SEQUENCE [LARGE SCALE GENOMIC DNA]</scope>
    <source>
        <strain evidence="2 3">F13-13</strain>
    </source>
</reference>
<dbReference type="RefSeq" id="WP_120103272.1">
    <property type="nucleotide sequence ID" value="NZ_QKNY01000018.1"/>
</dbReference>
<dbReference type="EMBL" id="QKNY01000018">
    <property type="protein sequence ID" value="RJX41989.1"/>
    <property type="molecule type" value="Genomic_DNA"/>
</dbReference>
<accession>A0A3A6PKM6</accession>
<dbReference type="OrthoDB" id="325775at2157"/>
<dbReference type="InterPro" id="IPR006311">
    <property type="entry name" value="TAT_signal"/>
</dbReference>
<proteinExistence type="predicted"/>
<evidence type="ECO:0000313" key="3">
    <source>
        <dbReference type="Proteomes" id="UP000276588"/>
    </source>
</evidence>
<dbReference type="AlphaFoldDB" id="A0A3A6PKM6"/>
<gene>
    <name evidence="2" type="ORF">DM826_10030</name>
</gene>
<organism evidence="2 3">
    <name type="scientific">Halonotius aquaticus</name>
    <dbReference type="NCBI Taxonomy" id="2216978"/>
    <lineage>
        <taxon>Archaea</taxon>
        <taxon>Methanobacteriati</taxon>
        <taxon>Methanobacteriota</taxon>
        <taxon>Stenosarchaea group</taxon>
        <taxon>Halobacteria</taxon>
        <taxon>Halobacteriales</taxon>
        <taxon>Haloferacaceae</taxon>
        <taxon>Halonotius</taxon>
    </lineage>
</organism>
<dbReference type="Proteomes" id="UP000276588">
    <property type="component" value="Unassembled WGS sequence"/>
</dbReference>
<evidence type="ECO:0000313" key="2">
    <source>
        <dbReference type="EMBL" id="RJX41989.1"/>
    </source>
</evidence>
<name>A0A3A6PKM6_9EURY</name>
<protein>
    <submittedName>
        <fullName evidence="2">Uncharacterized protein</fullName>
    </submittedName>
</protein>
<sequence>MDSNRSPRSDSPPTDQATESPTTTHTTRRRLLAAGGATALAGLAGCTDIMNSIAGAILKDVNVLNGTNQEQSGSVTVVDPNGETQLSESFTVAPSDSDDEENTDEPSSTPAYGDVFTDAGEYTVTVDLDSAINETSSRQASVTVDNTDDQHIIVGLGADGAPSPIEILVIDEFSDLADRFGDDA</sequence>
<evidence type="ECO:0000256" key="1">
    <source>
        <dbReference type="SAM" id="MobiDB-lite"/>
    </source>
</evidence>
<comment type="caution">
    <text evidence="2">The sequence shown here is derived from an EMBL/GenBank/DDBJ whole genome shotgun (WGS) entry which is preliminary data.</text>
</comment>
<feature type="region of interest" description="Disordered" evidence="1">
    <location>
        <begin position="72"/>
        <end position="113"/>
    </location>
</feature>
<feature type="compositionally biased region" description="Polar residues" evidence="1">
    <location>
        <begin position="82"/>
        <end position="94"/>
    </location>
</feature>
<feature type="region of interest" description="Disordered" evidence="1">
    <location>
        <begin position="1"/>
        <end position="28"/>
    </location>
</feature>
<dbReference type="PROSITE" id="PS51318">
    <property type="entry name" value="TAT"/>
    <property type="match status" value="1"/>
</dbReference>